<protein>
    <submittedName>
        <fullName evidence="7">Major facilitator transporter</fullName>
    </submittedName>
</protein>
<feature type="domain" description="Major facilitator superfamily (MFS) profile" evidence="6">
    <location>
        <begin position="23"/>
        <end position="435"/>
    </location>
</feature>
<proteinExistence type="predicted"/>
<evidence type="ECO:0000256" key="5">
    <source>
        <dbReference type="SAM" id="Phobius"/>
    </source>
</evidence>
<dbReference type="InterPro" id="IPR036259">
    <property type="entry name" value="MFS_trans_sf"/>
</dbReference>
<feature type="transmembrane region" description="Helical" evidence="5">
    <location>
        <begin position="413"/>
        <end position="431"/>
    </location>
</feature>
<dbReference type="InterPro" id="IPR020846">
    <property type="entry name" value="MFS_dom"/>
</dbReference>
<feature type="transmembrane region" description="Helical" evidence="5">
    <location>
        <begin position="21"/>
        <end position="42"/>
    </location>
</feature>
<dbReference type="RefSeq" id="WP_200822233.1">
    <property type="nucleotide sequence ID" value="NZ_FCOL02000014.1"/>
</dbReference>
<comment type="subcellular location">
    <subcellularLocation>
        <location evidence="1">Membrane</location>
        <topology evidence="1">Multi-pass membrane protein</topology>
    </subcellularLocation>
</comment>
<reference evidence="7" key="1">
    <citation type="submission" date="2016-01" db="EMBL/GenBank/DDBJ databases">
        <authorList>
            <person name="Peeters C."/>
        </authorList>
    </citation>
    <scope>NUCLEOTIDE SEQUENCE [LARGE SCALE GENOMIC DNA]</scope>
    <source>
        <strain evidence="7">LMG 22937</strain>
    </source>
</reference>
<feature type="transmembrane region" description="Helical" evidence="5">
    <location>
        <begin position="146"/>
        <end position="167"/>
    </location>
</feature>
<dbReference type="PANTHER" id="PTHR23508">
    <property type="entry name" value="CARBOXYLIC ACID TRANSPORTER PROTEIN HOMOLOG"/>
    <property type="match status" value="1"/>
</dbReference>
<feature type="transmembrane region" description="Helical" evidence="5">
    <location>
        <begin position="347"/>
        <end position="370"/>
    </location>
</feature>
<feature type="transmembrane region" description="Helical" evidence="5">
    <location>
        <begin position="114"/>
        <end position="134"/>
    </location>
</feature>
<feature type="transmembrane region" description="Helical" evidence="5">
    <location>
        <begin position="62"/>
        <end position="81"/>
    </location>
</feature>
<name>A0A158IWT1_9BURK</name>
<dbReference type="InterPro" id="IPR011701">
    <property type="entry name" value="MFS"/>
</dbReference>
<evidence type="ECO:0000313" key="7">
    <source>
        <dbReference type="EMBL" id="SAL60599.1"/>
    </source>
</evidence>
<accession>A0A158IWT1</accession>
<feature type="transmembrane region" description="Helical" evidence="5">
    <location>
        <begin position="259"/>
        <end position="278"/>
    </location>
</feature>
<evidence type="ECO:0000259" key="6">
    <source>
        <dbReference type="PROSITE" id="PS50850"/>
    </source>
</evidence>
<dbReference type="SUPFAM" id="SSF103473">
    <property type="entry name" value="MFS general substrate transporter"/>
    <property type="match status" value="1"/>
</dbReference>
<feature type="transmembrane region" description="Helical" evidence="5">
    <location>
        <begin position="88"/>
        <end position="108"/>
    </location>
</feature>
<dbReference type="AlphaFoldDB" id="A0A158IWT1"/>
<keyword evidence="8" id="KW-1185">Reference proteome</keyword>
<dbReference type="PROSITE" id="PS00217">
    <property type="entry name" value="SUGAR_TRANSPORT_2"/>
    <property type="match status" value="1"/>
</dbReference>
<dbReference type="PANTHER" id="PTHR23508:SF10">
    <property type="entry name" value="CARBOXYLIC ACID TRANSPORTER PROTEIN HOMOLOG"/>
    <property type="match status" value="1"/>
</dbReference>
<feature type="transmembrane region" description="Helical" evidence="5">
    <location>
        <begin position="298"/>
        <end position="316"/>
    </location>
</feature>
<keyword evidence="2 5" id="KW-0812">Transmembrane</keyword>
<dbReference type="Pfam" id="PF07690">
    <property type="entry name" value="MFS_1"/>
    <property type="match status" value="1"/>
</dbReference>
<dbReference type="GO" id="GO:0046943">
    <property type="term" value="F:carboxylic acid transmembrane transporter activity"/>
    <property type="evidence" value="ECO:0007669"/>
    <property type="project" value="TreeGrafter"/>
</dbReference>
<evidence type="ECO:0000256" key="1">
    <source>
        <dbReference type="ARBA" id="ARBA00004141"/>
    </source>
</evidence>
<dbReference type="InterPro" id="IPR005829">
    <property type="entry name" value="Sugar_transporter_CS"/>
</dbReference>
<gene>
    <name evidence="7" type="ORF">AWB67_02964</name>
</gene>
<feature type="transmembrane region" description="Helical" evidence="5">
    <location>
        <begin position="382"/>
        <end position="407"/>
    </location>
</feature>
<feature type="transmembrane region" description="Helical" evidence="5">
    <location>
        <begin position="323"/>
        <end position="341"/>
    </location>
</feature>
<evidence type="ECO:0000256" key="4">
    <source>
        <dbReference type="ARBA" id="ARBA00023136"/>
    </source>
</evidence>
<evidence type="ECO:0000313" key="8">
    <source>
        <dbReference type="Proteomes" id="UP000054925"/>
    </source>
</evidence>
<comment type="caution">
    <text evidence="7">The sequence shown here is derived from an EMBL/GenBank/DDBJ whole genome shotgun (WGS) entry which is preliminary data.</text>
</comment>
<evidence type="ECO:0000256" key="2">
    <source>
        <dbReference type="ARBA" id="ARBA00022692"/>
    </source>
</evidence>
<keyword evidence="3 5" id="KW-1133">Transmembrane helix</keyword>
<dbReference type="GO" id="GO:0005886">
    <property type="term" value="C:plasma membrane"/>
    <property type="evidence" value="ECO:0007669"/>
    <property type="project" value="TreeGrafter"/>
</dbReference>
<sequence length="446" mass="45825">MSTSLDVSSLIDREPIRPYQWMIFVLCFATTLFDGFDTQAIAYTGPAIVAAFGLRPGDLAPILIAGTLGMTIGAMTLGLLGDRAGRRPALLGGVALFSVASLLTAFAGSTSQILILRFIAGLGMGGCTPVLLALAAEFGPARHRGAIMTGVLLGLPAGAMLGGLLAARMMPVIGWQGVFIVGGAAPLVLLVVLYFALPESLNYLVSRSRTEGMQTVRKTLSRIIPATLPADIAFKAPEAAASRATVGALFKNGNARNTIAIWGVYLFNWIAWFMLLSWLPTVLKAAGLPAAQAPMGTVVVNAVFIVCAIPLSILLPKINTRRLLIALLALGIAIAIGLSYAGTSWGLVFVLAGAAGLGIGGQQIALNYLVVGAYPTTLRATATGWAIGMGRVGAIAGSAVGGSVLALGGPGGFYMALAVPLVAALLAVIAIRTSHDVIDRNLAAAH</sequence>
<keyword evidence="4 5" id="KW-0472">Membrane</keyword>
<organism evidence="7 8">
    <name type="scientific">Caballeronia terrestris</name>
    <dbReference type="NCBI Taxonomy" id="1226301"/>
    <lineage>
        <taxon>Bacteria</taxon>
        <taxon>Pseudomonadati</taxon>
        <taxon>Pseudomonadota</taxon>
        <taxon>Betaproteobacteria</taxon>
        <taxon>Burkholderiales</taxon>
        <taxon>Burkholderiaceae</taxon>
        <taxon>Caballeronia</taxon>
    </lineage>
</organism>
<evidence type="ECO:0000256" key="3">
    <source>
        <dbReference type="ARBA" id="ARBA00022989"/>
    </source>
</evidence>
<dbReference type="EMBL" id="FCOL02000014">
    <property type="protein sequence ID" value="SAL60599.1"/>
    <property type="molecule type" value="Genomic_DNA"/>
</dbReference>
<feature type="transmembrane region" description="Helical" evidence="5">
    <location>
        <begin position="173"/>
        <end position="197"/>
    </location>
</feature>
<dbReference type="PROSITE" id="PS50850">
    <property type="entry name" value="MFS"/>
    <property type="match status" value="1"/>
</dbReference>
<dbReference type="Gene3D" id="1.20.1250.20">
    <property type="entry name" value="MFS general substrate transporter like domains"/>
    <property type="match status" value="1"/>
</dbReference>
<dbReference type="Proteomes" id="UP000054925">
    <property type="component" value="Unassembled WGS sequence"/>
</dbReference>